<keyword evidence="8" id="KW-1185">Reference proteome</keyword>
<organism evidence="7 8">
    <name type="scientific">Virgibacillus byunsanensis</name>
    <dbReference type="NCBI Taxonomy" id="570945"/>
    <lineage>
        <taxon>Bacteria</taxon>
        <taxon>Bacillati</taxon>
        <taxon>Bacillota</taxon>
        <taxon>Bacilli</taxon>
        <taxon>Bacillales</taxon>
        <taxon>Bacillaceae</taxon>
        <taxon>Virgibacillus</taxon>
    </lineage>
</organism>
<keyword evidence="4" id="KW-0288">FMN</keyword>
<keyword evidence="5" id="KW-0560">Oxidoreductase</keyword>
<dbReference type="PANTHER" id="PTHR43673:SF2">
    <property type="entry name" value="NITROREDUCTASE"/>
    <property type="match status" value="1"/>
</dbReference>
<accession>A0ABW3LME6</accession>
<evidence type="ECO:0000256" key="1">
    <source>
        <dbReference type="ARBA" id="ARBA00001917"/>
    </source>
</evidence>
<keyword evidence="3" id="KW-0285">Flavoprotein</keyword>
<comment type="caution">
    <text evidence="7">The sequence shown here is derived from an EMBL/GenBank/DDBJ whole genome shotgun (WGS) entry which is preliminary data.</text>
</comment>
<dbReference type="SUPFAM" id="SSF55469">
    <property type="entry name" value="FMN-dependent nitroreductase-like"/>
    <property type="match status" value="1"/>
</dbReference>
<sequence>MSSLDSKRETYIDLLNEMKQVINVRNFSDQKIETYKLNILFEAFSYGPSLANQQPWEVLELSTEQISKVVQATVDPFFTDGTENGQAWLKDAPYVCVVLNDIRRSEARLGEIGTKIASQDSFSALQNLRVFAQLEGLGTSVVREFDSKRLKKVLRLPKAFSPVAIVAIGYPIDRPELPPRLTYTDFVHEGGVDD</sequence>
<evidence type="ECO:0000256" key="4">
    <source>
        <dbReference type="ARBA" id="ARBA00022643"/>
    </source>
</evidence>
<name>A0ABW3LME6_9BACI</name>
<comment type="similarity">
    <text evidence="2">Belongs to the nitroreductase family.</text>
</comment>
<proteinExistence type="inferred from homology"/>
<dbReference type="InterPro" id="IPR000415">
    <property type="entry name" value="Nitroreductase-like"/>
</dbReference>
<dbReference type="Pfam" id="PF00881">
    <property type="entry name" value="Nitroreductase"/>
    <property type="match status" value="1"/>
</dbReference>
<comment type="cofactor">
    <cofactor evidence="1">
        <name>FMN</name>
        <dbReference type="ChEBI" id="CHEBI:58210"/>
    </cofactor>
</comment>
<protein>
    <submittedName>
        <fullName evidence="7">Nitroreductase family protein</fullName>
    </submittedName>
</protein>
<evidence type="ECO:0000313" key="7">
    <source>
        <dbReference type="EMBL" id="MFD1038424.1"/>
    </source>
</evidence>
<feature type="domain" description="Nitroreductase" evidence="6">
    <location>
        <begin position="24"/>
        <end position="170"/>
    </location>
</feature>
<evidence type="ECO:0000256" key="3">
    <source>
        <dbReference type="ARBA" id="ARBA00022630"/>
    </source>
</evidence>
<dbReference type="InterPro" id="IPR029479">
    <property type="entry name" value="Nitroreductase"/>
</dbReference>
<evidence type="ECO:0000256" key="5">
    <source>
        <dbReference type="ARBA" id="ARBA00023002"/>
    </source>
</evidence>
<evidence type="ECO:0000256" key="2">
    <source>
        <dbReference type="ARBA" id="ARBA00007118"/>
    </source>
</evidence>
<dbReference type="PANTHER" id="PTHR43673">
    <property type="entry name" value="NAD(P)H NITROREDUCTASE YDGI-RELATED"/>
    <property type="match status" value="1"/>
</dbReference>
<gene>
    <name evidence="7" type="ORF">ACFQ3N_08430</name>
</gene>
<dbReference type="EMBL" id="JBHTKJ010000019">
    <property type="protein sequence ID" value="MFD1038424.1"/>
    <property type="molecule type" value="Genomic_DNA"/>
</dbReference>
<dbReference type="Gene3D" id="3.40.109.10">
    <property type="entry name" value="NADH Oxidase"/>
    <property type="match status" value="1"/>
</dbReference>
<dbReference type="RefSeq" id="WP_390361390.1">
    <property type="nucleotide sequence ID" value="NZ_JBHTKJ010000019.1"/>
</dbReference>
<evidence type="ECO:0000259" key="6">
    <source>
        <dbReference type="Pfam" id="PF00881"/>
    </source>
</evidence>
<evidence type="ECO:0000313" key="8">
    <source>
        <dbReference type="Proteomes" id="UP001597040"/>
    </source>
</evidence>
<dbReference type="Proteomes" id="UP001597040">
    <property type="component" value="Unassembled WGS sequence"/>
</dbReference>
<reference evidence="8" key="1">
    <citation type="journal article" date="2019" name="Int. J. Syst. Evol. Microbiol.">
        <title>The Global Catalogue of Microorganisms (GCM) 10K type strain sequencing project: providing services to taxonomists for standard genome sequencing and annotation.</title>
        <authorList>
            <consortium name="The Broad Institute Genomics Platform"/>
            <consortium name="The Broad Institute Genome Sequencing Center for Infectious Disease"/>
            <person name="Wu L."/>
            <person name="Ma J."/>
        </authorList>
    </citation>
    <scope>NUCLEOTIDE SEQUENCE [LARGE SCALE GENOMIC DNA]</scope>
    <source>
        <strain evidence="8">CCUG 56754</strain>
    </source>
</reference>